<evidence type="ECO:0000313" key="4">
    <source>
        <dbReference type="Proteomes" id="UP000255543"/>
    </source>
</evidence>
<evidence type="ECO:0000313" key="3">
    <source>
        <dbReference type="Proteomes" id="UP000250385"/>
    </source>
</evidence>
<protein>
    <recommendedName>
        <fullName evidence="5">Transposase</fullName>
    </recommendedName>
</protein>
<dbReference type="Proteomes" id="UP000250385">
    <property type="component" value="Unassembled WGS sequence"/>
</dbReference>
<reference evidence="3 4" key="1">
    <citation type="submission" date="2018-06" db="EMBL/GenBank/DDBJ databases">
        <authorList>
            <consortium name="Pathogen Informatics"/>
            <person name="Doyle S."/>
        </authorList>
    </citation>
    <scope>NUCLEOTIDE SEQUENCE [LARGE SCALE GENOMIC DNA]</scope>
    <source>
        <strain evidence="1 3">NCTC10279</strain>
        <strain evidence="2 4">NCTC8179</strain>
    </source>
</reference>
<dbReference type="EMBL" id="UGEB01000001">
    <property type="protein sequence ID" value="STK80748.1"/>
    <property type="molecule type" value="Genomic_DNA"/>
</dbReference>
<evidence type="ECO:0008006" key="5">
    <source>
        <dbReference type="Google" id="ProtNLM"/>
    </source>
</evidence>
<evidence type="ECO:0000313" key="1">
    <source>
        <dbReference type="EMBL" id="SPX30270.1"/>
    </source>
</evidence>
<dbReference type="EMBL" id="UASG01000011">
    <property type="protein sequence ID" value="SPX30270.1"/>
    <property type="molecule type" value="Genomic_DNA"/>
</dbReference>
<organism evidence="2 4">
    <name type="scientific">Escherichia coli</name>
    <dbReference type="NCBI Taxonomy" id="562"/>
    <lineage>
        <taxon>Bacteria</taxon>
        <taxon>Pseudomonadati</taxon>
        <taxon>Pseudomonadota</taxon>
        <taxon>Gammaproteobacteria</taxon>
        <taxon>Enterobacterales</taxon>
        <taxon>Enterobacteriaceae</taxon>
        <taxon>Escherichia</taxon>
    </lineage>
</organism>
<accession>A0A0K4VBQ8</accession>
<name>A0A0K4VBQ8_ECOLX</name>
<evidence type="ECO:0000313" key="2">
    <source>
        <dbReference type="EMBL" id="STK80748.1"/>
    </source>
</evidence>
<gene>
    <name evidence="1" type="ORF">NCTC10279_02576</name>
    <name evidence="2" type="ORF">NCTC8179_02748</name>
</gene>
<dbReference type="AlphaFoldDB" id="A0A0K4VBQ8"/>
<dbReference type="Proteomes" id="UP000255543">
    <property type="component" value="Unassembled WGS sequence"/>
</dbReference>
<proteinExistence type="predicted"/>
<sequence length="35" mass="3919">MRENLRLMKACQAVTLAKMHRMVQGMFGIKPAGVT</sequence>